<gene>
    <name evidence="1" type="ORF">Tci_666429</name>
</gene>
<feature type="non-terminal residue" evidence="1">
    <location>
        <position position="1"/>
    </location>
</feature>
<protein>
    <submittedName>
        <fullName evidence="1">Cytochrome P450 A</fullName>
    </submittedName>
</protein>
<name>A0A699KH87_TANCI</name>
<comment type="caution">
    <text evidence="1">The sequence shown here is derived from an EMBL/GenBank/DDBJ whole genome shotgun (WGS) entry which is preliminary data.</text>
</comment>
<proteinExistence type="predicted"/>
<organism evidence="1">
    <name type="scientific">Tanacetum cinerariifolium</name>
    <name type="common">Dalmatian daisy</name>
    <name type="synonym">Chrysanthemum cinerariifolium</name>
    <dbReference type="NCBI Taxonomy" id="118510"/>
    <lineage>
        <taxon>Eukaryota</taxon>
        <taxon>Viridiplantae</taxon>
        <taxon>Streptophyta</taxon>
        <taxon>Embryophyta</taxon>
        <taxon>Tracheophyta</taxon>
        <taxon>Spermatophyta</taxon>
        <taxon>Magnoliopsida</taxon>
        <taxon>eudicotyledons</taxon>
        <taxon>Gunneridae</taxon>
        <taxon>Pentapetalae</taxon>
        <taxon>asterids</taxon>
        <taxon>campanulids</taxon>
        <taxon>Asterales</taxon>
        <taxon>Asteraceae</taxon>
        <taxon>Asteroideae</taxon>
        <taxon>Anthemideae</taxon>
        <taxon>Anthemidinae</taxon>
        <taxon>Tanacetum</taxon>
    </lineage>
</organism>
<evidence type="ECO:0000313" key="1">
    <source>
        <dbReference type="EMBL" id="GFA94457.1"/>
    </source>
</evidence>
<sequence length="90" mass="9519">LEGIIEERLRKQSASDVGGCGVGGSEDFVDILLKIQKNDSTGVNLDRLAIKALLLVCFTLATSPPTSEDNDISAASLSCDVQQPTIDVEI</sequence>
<dbReference type="AlphaFoldDB" id="A0A699KH87"/>
<reference evidence="1" key="1">
    <citation type="journal article" date="2019" name="Sci. Rep.">
        <title>Draft genome of Tanacetum cinerariifolium, the natural source of mosquito coil.</title>
        <authorList>
            <person name="Yamashiro T."/>
            <person name="Shiraishi A."/>
            <person name="Satake H."/>
            <person name="Nakayama K."/>
        </authorList>
    </citation>
    <scope>NUCLEOTIDE SEQUENCE</scope>
</reference>
<accession>A0A699KH87</accession>
<dbReference type="EMBL" id="BKCJ010519235">
    <property type="protein sequence ID" value="GFA94457.1"/>
    <property type="molecule type" value="Genomic_DNA"/>
</dbReference>